<accession>G2QNH4</accession>
<evidence type="ECO:0000313" key="2">
    <source>
        <dbReference type="Proteomes" id="UP000007322"/>
    </source>
</evidence>
<dbReference type="InParanoid" id="G2QNH4"/>
<name>G2QNH4_THET4</name>
<dbReference type="VEuPathDB" id="FungiDB:MYCTH_2131229"/>
<protein>
    <submittedName>
        <fullName evidence="1">Uncharacterized protein</fullName>
    </submittedName>
</protein>
<reference evidence="1 2" key="1">
    <citation type="journal article" date="2011" name="Nat. Biotechnol.">
        <title>Comparative genomic analysis of the thermophilic biomass-degrading fungi Myceliophthora thermophila and Thielavia terrestris.</title>
        <authorList>
            <person name="Berka R.M."/>
            <person name="Grigoriev I.V."/>
            <person name="Otillar R."/>
            <person name="Salamov A."/>
            <person name="Grimwood J."/>
            <person name="Reid I."/>
            <person name="Ishmael N."/>
            <person name="John T."/>
            <person name="Darmond C."/>
            <person name="Moisan M.-C."/>
            <person name="Henrissat B."/>
            <person name="Coutinho P.M."/>
            <person name="Lombard V."/>
            <person name="Natvig D.O."/>
            <person name="Lindquist E."/>
            <person name="Schmutz J."/>
            <person name="Lucas S."/>
            <person name="Harris P."/>
            <person name="Powlowski J."/>
            <person name="Bellemare A."/>
            <person name="Taylor D."/>
            <person name="Butler G."/>
            <person name="de Vries R.P."/>
            <person name="Allijn I.E."/>
            <person name="van den Brink J."/>
            <person name="Ushinsky S."/>
            <person name="Storms R."/>
            <person name="Powell A.J."/>
            <person name="Paulsen I.T."/>
            <person name="Elbourne L.D.H."/>
            <person name="Baker S.E."/>
            <person name="Magnuson J."/>
            <person name="LaBoissiere S."/>
            <person name="Clutterbuck A.J."/>
            <person name="Martinez D."/>
            <person name="Wogulis M."/>
            <person name="de Leon A.L."/>
            <person name="Rey M.W."/>
            <person name="Tsang A."/>
        </authorList>
    </citation>
    <scope>NUCLEOTIDE SEQUENCE [LARGE SCALE GENOMIC DNA]</scope>
    <source>
        <strain evidence="2">ATCC 42464 / BCRC 31852 / DSM 1799</strain>
    </source>
</reference>
<gene>
    <name evidence="1" type="ORF">MYCTH_2131229</name>
</gene>
<evidence type="ECO:0000313" key="1">
    <source>
        <dbReference type="EMBL" id="AEO62047.1"/>
    </source>
</evidence>
<dbReference type="EMBL" id="CP003008">
    <property type="protein sequence ID" value="AEO62047.1"/>
    <property type="molecule type" value="Genomic_DNA"/>
</dbReference>
<proteinExistence type="predicted"/>
<dbReference type="KEGG" id="mtm:MYCTH_2131229"/>
<dbReference type="AlphaFoldDB" id="G2QNH4"/>
<dbReference type="Proteomes" id="UP000007322">
    <property type="component" value="Chromosome 7"/>
</dbReference>
<dbReference type="GeneID" id="11509921"/>
<sequence length="182" mass="20112">MTHQVKSAGDGSFSAKYSFWGFGQEDVVGSDEGEASYVWPQRLPTFMNVKVFHHQLLPLPLETPDSRVHSLSDSQAFENLTRRSSLAFDPLISLSDSQFFKDLTSLSSSAFDPLDRTPSPARLILLIGPPDSRVHSLSDSPIFEVLTSLSSSAFDPLDSSHVRGLSKSHISIKIYLALHHQL</sequence>
<organism evidence="1 2">
    <name type="scientific">Thermothelomyces thermophilus (strain ATCC 42464 / BCRC 31852 / DSM 1799)</name>
    <name type="common">Sporotrichum thermophile</name>
    <dbReference type="NCBI Taxonomy" id="573729"/>
    <lineage>
        <taxon>Eukaryota</taxon>
        <taxon>Fungi</taxon>
        <taxon>Dikarya</taxon>
        <taxon>Ascomycota</taxon>
        <taxon>Pezizomycotina</taxon>
        <taxon>Sordariomycetes</taxon>
        <taxon>Sordariomycetidae</taxon>
        <taxon>Sordariales</taxon>
        <taxon>Chaetomiaceae</taxon>
        <taxon>Thermothelomyces</taxon>
    </lineage>
</organism>
<dbReference type="RefSeq" id="XP_003667292.1">
    <property type="nucleotide sequence ID" value="XM_003667244.1"/>
</dbReference>
<keyword evidence="2" id="KW-1185">Reference proteome</keyword>
<dbReference type="HOGENOM" id="CLU_1482989_0_0_1"/>